<keyword evidence="3 6" id="KW-0540">Nuclease</keyword>
<comment type="subunit">
    <text evidence="6">Heterooligomer composed of large and small subunits.</text>
</comment>
<evidence type="ECO:0000256" key="2">
    <source>
        <dbReference type="ARBA" id="ARBA00022490"/>
    </source>
</evidence>
<keyword evidence="9" id="KW-1185">Reference proteome</keyword>
<evidence type="ECO:0000256" key="4">
    <source>
        <dbReference type="ARBA" id="ARBA00022801"/>
    </source>
</evidence>
<dbReference type="InterPro" id="IPR003761">
    <property type="entry name" value="Exonuc_VII_S"/>
</dbReference>
<accession>A0A1M6JQC2</accession>
<dbReference type="PANTHER" id="PTHR34137:SF1">
    <property type="entry name" value="EXODEOXYRIBONUCLEASE 7 SMALL SUBUNIT"/>
    <property type="match status" value="1"/>
</dbReference>
<comment type="function">
    <text evidence="6">Bidirectionally degrades single-stranded DNA into large acid-insoluble oligonucleotides, which are then degraded further into small acid-soluble oligonucleotides.</text>
</comment>
<evidence type="ECO:0000256" key="6">
    <source>
        <dbReference type="HAMAP-Rule" id="MF_00337"/>
    </source>
</evidence>
<keyword evidence="7" id="KW-0175">Coiled coil</keyword>
<dbReference type="GO" id="GO:0008855">
    <property type="term" value="F:exodeoxyribonuclease VII activity"/>
    <property type="evidence" value="ECO:0007669"/>
    <property type="project" value="UniProtKB-UniRule"/>
</dbReference>
<dbReference type="Proteomes" id="UP000184465">
    <property type="component" value="Unassembled WGS sequence"/>
</dbReference>
<dbReference type="InterPro" id="IPR037004">
    <property type="entry name" value="Exonuc_VII_ssu_sf"/>
</dbReference>
<comment type="catalytic activity">
    <reaction evidence="6">
        <text>Exonucleolytic cleavage in either 5'- to 3'- or 3'- to 5'-direction to yield nucleoside 5'-phosphates.</text>
        <dbReference type="EC" id="3.1.11.6"/>
    </reaction>
</comment>
<evidence type="ECO:0000256" key="5">
    <source>
        <dbReference type="ARBA" id="ARBA00022839"/>
    </source>
</evidence>
<dbReference type="Gene3D" id="1.10.287.1040">
    <property type="entry name" value="Exonuclease VII, small subunit"/>
    <property type="match status" value="1"/>
</dbReference>
<sequence length="81" mass="9418">MINSKNNKESFEGNLNRLKEVVKLLEEGNLSLEESLIYFEEGIRLYRLCNNVLNDAQQKISLLLKDNDCIIEKPFDIGEEE</sequence>
<evidence type="ECO:0000256" key="7">
    <source>
        <dbReference type="SAM" id="Coils"/>
    </source>
</evidence>
<dbReference type="HAMAP" id="MF_00337">
    <property type="entry name" value="Exonuc_7_S"/>
    <property type="match status" value="1"/>
</dbReference>
<dbReference type="EC" id="3.1.11.6" evidence="6"/>
<dbReference type="GO" id="GO:0006308">
    <property type="term" value="P:DNA catabolic process"/>
    <property type="evidence" value="ECO:0007669"/>
    <property type="project" value="UniProtKB-UniRule"/>
</dbReference>
<evidence type="ECO:0000256" key="3">
    <source>
        <dbReference type="ARBA" id="ARBA00022722"/>
    </source>
</evidence>
<proteinExistence type="inferred from homology"/>
<dbReference type="PIRSF" id="PIRSF006488">
    <property type="entry name" value="Exonuc_VII_S"/>
    <property type="match status" value="1"/>
</dbReference>
<comment type="similarity">
    <text evidence="1 6">Belongs to the XseB family.</text>
</comment>
<dbReference type="AlphaFoldDB" id="A0A1M6JQC2"/>
<dbReference type="NCBIfam" id="TIGR01280">
    <property type="entry name" value="xseB"/>
    <property type="match status" value="1"/>
</dbReference>
<dbReference type="PANTHER" id="PTHR34137">
    <property type="entry name" value="EXODEOXYRIBONUCLEASE 7 SMALL SUBUNIT"/>
    <property type="match status" value="1"/>
</dbReference>
<comment type="subcellular location">
    <subcellularLocation>
        <location evidence="6">Cytoplasm</location>
    </subcellularLocation>
</comment>
<dbReference type="GO" id="GO:0005829">
    <property type="term" value="C:cytosol"/>
    <property type="evidence" value="ECO:0007669"/>
    <property type="project" value="TreeGrafter"/>
</dbReference>
<reference evidence="9" key="1">
    <citation type="submission" date="2016-11" db="EMBL/GenBank/DDBJ databases">
        <authorList>
            <person name="Varghese N."/>
            <person name="Submissions S."/>
        </authorList>
    </citation>
    <scope>NUCLEOTIDE SEQUENCE [LARGE SCALE GENOMIC DNA]</scope>
    <source>
        <strain evidence="9">DSM 15212 / CIP 107654 / DViRD3</strain>
    </source>
</reference>
<organism evidence="8 9">
    <name type="scientific">Paramaledivibacter caminithermalis (strain DSM 15212 / CIP 107654 / DViRD3)</name>
    <name type="common">Clostridium caminithermale</name>
    <dbReference type="NCBI Taxonomy" id="1121301"/>
    <lineage>
        <taxon>Bacteria</taxon>
        <taxon>Bacillati</taxon>
        <taxon>Bacillota</taxon>
        <taxon>Clostridia</taxon>
        <taxon>Peptostreptococcales</taxon>
        <taxon>Caminicellaceae</taxon>
        <taxon>Paramaledivibacter</taxon>
    </lineage>
</organism>
<keyword evidence="2 6" id="KW-0963">Cytoplasm</keyword>
<evidence type="ECO:0000313" key="9">
    <source>
        <dbReference type="Proteomes" id="UP000184465"/>
    </source>
</evidence>
<dbReference type="SUPFAM" id="SSF116842">
    <property type="entry name" value="XseB-like"/>
    <property type="match status" value="1"/>
</dbReference>
<dbReference type="EMBL" id="FRAG01000001">
    <property type="protein sequence ID" value="SHJ48945.1"/>
    <property type="molecule type" value="Genomic_DNA"/>
</dbReference>
<gene>
    <name evidence="6" type="primary">xseB</name>
    <name evidence="8" type="ORF">SAMN02745912_00098</name>
</gene>
<evidence type="ECO:0000256" key="1">
    <source>
        <dbReference type="ARBA" id="ARBA00009998"/>
    </source>
</evidence>
<dbReference type="Pfam" id="PF02609">
    <property type="entry name" value="Exonuc_VII_S"/>
    <property type="match status" value="1"/>
</dbReference>
<protein>
    <recommendedName>
        <fullName evidence="6">Exodeoxyribonuclease 7 small subunit</fullName>
        <ecNumber evidence="6">3.1.11.6</ecNumber>
    </recommendedName>
    <alternativeName>
        <fullName evidence="6">Exodeoxyribonuclease VII small subunit</fullName>
        <shortName evidence="6">Exonuclease VII small subunit</shortName>
    </alternativeName>
</protein>
<evidence type="ECO:0000313" key="8">
    <source>
        <dbReference type="EMBL" id="SHJ48945.1"/>
    </source>
</evidence>
<dbReference type="RefSeq" id="WP_084111534.1">
    <property type="nucleotide sequence ID" value="NZ_FRAG01000001.1"/>
</dbReference>
<dbReference type="GO" id="GO:0009318">
    <property type="term" value="C:exodeoxyribonuclease VII complex"/>
    <property type="evidence" value="ECO:0007669"/>
    <property type="project" value="UniProtKB-UniRule"/>
</dbReference>
<dbReference type="NCBIfam" id="NF002140">
    <property type="entry name" value="PRK00977.1-4"/>
    <property type="match status" value="1"/>
</dbReference>
<keyword evidence="4 6" id="KW-0378">Hydrolase</keyword>
<dbReference type="STRING" id="1121301.SAMN02745912_00098"/>
<feature type="coiled-coil region" evidence="7">
    <location>
        <begin position="1"/>
        <end position="35"/>
    </location>
</feature>
<name>A0A1M6JQC2_PARC5</name>
<keyword evidence="5 6" id="KW-0269">Exonuclease</keyword>